<sequence>MSTLTAVQASAAPSLAQETEAWWFGDALLEFLVPAHATDGRIAAFRSSMPAGFSPARHMHSREDELLLVGSPR</sequence>
<keyword evidence="2" id="KW-1185">Reference proteome</keyword>
<proteinExistence type="predicted"/>
<dbReference type="EMBL" id="CP042430">
    <property type="protein sequence ID" value="QEC47898.1"/>
    <property type="molecule type" value="Genomic_DNA"/>
</dbReference>
<organism evidence="1 2">
    <name type="scientific">Baekduia soli</name>
    <dbReference type="NCBI Taxonomy" id="496014"/>
    <lineage>
        <taxon>Bacteria</taxon>
        <taxon>Bacillati</taxon>
        <taxon>Actinomycetota</taxon>
        <taxon>Thermoleophilia</taxon>
        <taxon>Solirubrobacterales</taxon>
        <taxon>Baekduiaceae</taxon>
        <taxon>Baekduia</taxon>
    </lineage>
</organism>
<protein>
    <recommendedName>
        <fullName evidence="3">Cupin domain-containing protein</fullName>
    </recommendedName>
</protein>
<dbReference type="InterPro" id="IPR014710">
    <property type="entry name" value="RmlC-like_jellyroll"/>
</dbReference>
<gene>
    <name evidence="1" type="ORF">FSW04_10170</name>
</gene>
<accession>A0A5B8U4X3</accession>
<name>A0A5B8U4X3_9ACTN</name>
<evidence type="ECO:0000313" key="2">
    <source>
        <dbReference type="Proteomes" id="UP000321805"/>
    </source>
</evidence>
<dbReference type="OrthoDB" id="9791637at2"/>
<dbReference type="RefSeq" id="WP_146918872.1">
    <property type="nucleotide sequence ID" value="NZ_CP042430.1"/>
</dbReference>
<reference evidence="1 2" key="1">
    <citation type="journal article" date="2018" name="J. Microbiol.">
        <title>Baekduia soli gen. nov., sp. nov., a novel bacterium isolated from the soil of Baekdu Mountain and proposal of a novel family name, Baekduiaceae fam. nov.</title>
        <authorList>
            <person name="An D.S."/>
            <person name="Siddiqi M.Z."/>
            <person name="Kim K.H."/>
            <person name="Yu H.S."/>
            <person name="Im W.T."/>
        </authorList>
    </citation>
    <scope>NUCLEOTIDE SEQUENCE [LARGE SCALE GENOMIC DNA]</scope>
    <source>
        <strain evidence="1 2">BR7-21</strain>
    </source>
</reference>
<evidence type="ECO:0000313" key="1">
    <source>
        <dbReference type="EMBL" id="QEC47898.1"/>
    </source>
</evidence>
<dbReference type="Gene3D" id="2.60.120.10">
    <property type="entry name" value="Jelly Rolls"/>
    <property type="match status" value="1"/>
</dbReference>
<evidence type="ECO:0008006" key="3">
    <source>
        <dbReference type="Google" id="ProtNLM"/>
    </source>
</evidence>
<dbReference type="AlphaFoldDB" id="A0A5B8U4X3"/>
<dbReference type="KEGG" id="bsol:FSW04_10170"/>
<dbReference type="Proteomes" id="UP000321805">
    <property type="component" value="Chromosome"/>
</dbReference>